<proteinExistence type="predicted"/>
<gene>
    <name evidence="2" type="ORF">MAMT_00695</name>
</gene>
<evidence type="ECO:0000256" key="1">
    <source>
        <dbReference type="SAM" id="MobiDB-lite"/>
    </source>
</evidence>
<dbReference type="SUPFAM" id="SSF117396">
    <property type="entry name" value="TM1631-like"/>
    <property type="match status" value="1"/>
</dbReference>
<organism evidence="2 3">
    <name type="scientific">Methylacidimicrobium tartarophylax</name>
    <dbReference type="NCBI Taxonomy" id="1041768"/>
    <lineage>
        <taxon>Bacteria</taxon>
        <taxon>Pseudomonadati</taxon>
        <taxon>Verrucomicrobiota</taxon>
        <taxon>Methylacidimicrobium</taxon>
    </lineage>
</organism>
<dbReference type="EMBL" id="CABFVA020000025">
    <property type="protein sequence ID" value="VVM05612.1"/>
    <property type="molecule type" value="Genomic_DNA"/>
</dbReference>
<dbReference type="PANTHER" id="PTHR30348:SF4">
    <property type="entry name" value="DUF72 DOMAIN-CONTAINING PROTEIN"/>
    <property type="match status" value="1"/>
</dbReference>
<feature type="compositionally biased region" description="Polar residues" evidence="1">
    <location>
        <begin position="11"/>
        <end position="21"/>
    </location>
</feature>
<evidence type="ECO:0000313" key="3">
    <source>
        <dbReference type="Proteomes" id="UP000334923"/>
    </source>
</evidence>
<evidence type="ECO:0000313" key="2">
    <source>
        <dbReference type="EMBL" id="VVM05612.1"/>
    </source>
</evidence>
<sequence length="277" mass="31405">MKNGKKGDQRPLSSSLPAVPETTSATIGKHTPIYVGTCGWDYPDWKPLLYGDSPRGHWLTLYSHRFPAVEVDSSFYRRPRAETYHRWAEATPPDFAFALKGHRFVTHVKRLLHPEESLRLQLEDASPLTSKLKTFLWQLPAAFRKDLARLESFAQALTKVKGPARHVLEFRHPSWFDPEVASLLGHYRIGSCQSDAADWPLWDAVTTDLVFVRLHGAEVTYVSSYSENELASWAERIRTWHREARTVHLYFDNTAGGAAVENALTLLSLLSATESYG</sequence>
<dbReference type="Proteomes" id="UP000334923">
    <property type="component" value="Unassembled WGS sequence"/>
</dbReference>
<dbReference type="PANTHER" id="PTHR30348">
    <property type="entry name" value="UNCHARACTERIZED PROTEIN YECE"/>
    <property type="match status" value="1"/>
</dbReference>
<dbReference type="InterPro" id="IPR002763">
    <property type="entry name" value="DUF72"/>
</dbReference>
<dbReference type="Pfam" id="PF01904">
    <property type="entry name" value="DUF72"/>
    <property type="match status" value="1"/>
</dbReference>
<dbReference type="AlphaFoldDB" id="A0A5E6MJC6"/>
<protein>
    <recommendedName>
        <fullName evidence="4">DUF72 domain-containing protein</fullName>
    </recommendedName>
</protein>
<feature type="region of interest" description="Disordered" evidence="1">
    <location>
        <begin position="1"/>
        <end position="21"/>
    </location>
</feature>
<dbReference type="InterPro" id="IPR036520">
    <property type="entry name" value="UPF0759_sf"/>
</dbReference>
<accession>A0A5E6MJC6</accession>
<evidence type="ECO:0008006" key="4">
    <source>
        <dbReference type="Google" id="ProtNLM"/>
    </source>
</evidence>
<dbReference type="Gene3D" id="3.20.20.410">
    <property type="entry name" value="Protein of unknown function UPF0759"/>
    <property type="match status" value="1"/>
</dbReference>
<keyword evidence="3" id="KW-1185">Reference proteome</keyword>
<dbReference type="RefSeq" id="WP_142659621.1">
    <property type="nucleotide sequence ID" value="NZ_CABFVA020000025.1"/>
</dbReference>
<name>A0A5E6MJC6_9BACT</name>
<dbReference type="OrthoDB" id="9780310at2"/>
<reference evidence="2 3" key="1">
    <citation type="submission" date="2019-09" db="EMBL/GenBank/DDBJ databases">
        <authorList>
            <person name="Cremers G."/>
        </authorList>
    </citation>
    <scope>NUCLEOTIDE SEQUENCE [LARGE SCALE GENOMIC DNA]</scope>
    <source>
        <strain evidence="2">4A</strain>
    </source>
</reference>